<dbReference type="InParanoid" id="A0A0C2XCM3"/>
<evidence type="ECO:0000313" key="4">
    <source>
        <dbReference type="EMBL" id="KIL67156.1"/>
    </source>
</evidence>
<feature type="compositionally biased region" description="Low complexity" evidence="1">
    <location>
        <begin position="206"/>
        <end position="267"/>
    </location>
</feature>
<feature type="region of interest" description="Disordered" evidence="1">
    <location>
        <begin position="369"/>
        <end position="401"/>
    </location>
</feature>
<feature type="compositionally biased region" description="Low complexity" evidence="1">
    <location>
        <begin position="377"/>
        <end position="396"/>
    </location>
</feature>
<evidence type="ECO:0000256" key="3">
    <source>
        <dbReference type="SAM" id="SignalP"/>
    </source>
</evidence>
<accession>A0A0C2XCM3</accession>
<evidence type="ECO:0000313" key="5">
    <source>
        <dbReference type="Proteomes" id="UP000054549"/>
    </source>
</evidence>
<keyword evidence="2" id="KW-0812">Transmembrane</keyword>
<gene>
    <name evidence="4" type="ORF">M378DRAFT_330590</name>
</gene>
<feature type="chain" id="PRO_5002174142" evidence="3">
    <location>
        <begin position="25"/>
        <end position="448"/>
    </location>
</feature>
<name>A0A0C2XCM3_AMAMK</name>
<dbReference type="Proteomes" id="UP000054549">
    <property type="component" value="Unassembled WGS sequence"/>
</dbReference>
<sequence>MPASRYASWVWIACFPCFPFYCFAALVNRTIDSSNGDPVTGFKPLYQSIKPAWMDQTCGGCYIQPEPALAFDGTWMAATYHPFLQNVNITLEFTVEPGVAIWVFFILANKNNHGPGTTTNTQCNFTLDEQHAGSFSHDPDMSTYDQEYNVSVFSKTDLSNTSHQLIIAANDYPISTFINFDYAIYMVELPDPPTDTPNSLPPGQVSTSSNATSTTSSSTTSTSSSSTLTSSTSNITSQTFTNSTSSSLEASSTTLPSESSSSSVTVVSKTSPARTGLIIGSAISGLALITIAILACYRYRLRQRTMQGESTPNRFLYVTHHSSATDDIGASLLHRTSQVASARMSRQSQCSRIIKVRAMRQMQISEQIRDAQRQMDELTPSESATSTSSAADATSVESEHEIARLRDQVQELRNVIESLRRQQHSDWALGLTDEEPPPAYSHSLTVEL</sequence>
<keyword evidence="2" id="KW-1133">Transmembrane helix</keyword>
<keyword evidence="3" id="KW-0732">Signal</keyword>
<dbReference type="EMBL" id="KN818233">
    <property type="protein sequence ID" value="KIL67156.1"/>
    <property type="molecule type" value="Genomic_DNA"/>
</dbReference>
<evidence type="ECO:0000256" key="1">
    <source>
        <dbReference type="SAM" id="MobiDB-lite"/>
    </source>
</evidence>
<proteinExistence type="predicted"/>
<feature type="signal peptide" evidence="3">
    <location>
        <begin position="1"/>
        <end position="24"/>
    </location>
</feature>
<evidence type="ECO:0000256" key="2">
    <source>
        <dbReference type="SAM" id="Phobius"/>
    </source>
</evidence>
<dbReference type="AlphaFoldDB" id="A0A0C2XCM3"/>
<dbReference type="STRING" id="946122.A0A0C2XCM3"/>
<dbReference type="OrthoDB" id="2758521at2759"/>
<feature type="region of interest" description="Disordered" evidence="1">
    <location>
        <begin position="427"/>
        <end position="448"/>
    </location>
</feature>
<dbReference type="HOGENOM" id="CLU_033259_3_0_1"/>
<protein>
    <submittedName>
        <fullName evidence="4">Uncharacterized protein</fullName>
    </submittedName>
</protein>
<reference evidence="4 5" key="1">
    <citation type="submission" date="2014-04" db="EMBL/GenBank/DDBJ databases">
        <title>Evolutionary Origins and Diversification of the Mycorrhizal Mutualists.</title>
        <authorList>
            <consortium name="DOE Joint Genome Institute"/>
            <consortium name="Mycorrhizal Genomics Consortium"/>
            <person name="Kohler A."/>
            <person name="Kuo A."/>
            <person name="Nagy L.G."/>
            <person name="Floudas D."/>
            <person name="Copeland A."/>
            <person name="Barry K.W."/>
            <person name="Cichocki N."/>
            <person name="Veneault-Fourrey C."/>
            <person name="LaButti K."/>
            <person name="Lindquist E.A."/>
            <person name="Lipzen A."/>
            <person name="Lundell T."/>
            <person name="Morin E."/>
            <person name="Murat C."/>
            <person name="Riley R."/>
            <person name="Ohm R."/>
            <person name="Sun H."/>
            <person name="Tunlid A."/>
            <person name="Henrissat B."/>
            <person name="Grigoriev I.V."/>
            <person name="Hibbett D.S."/>
            <person name="Martin F."/>
        </authorList>
    </citation>
    <scope>NUCLEOTIDE SEQUENCE [LARGE SCALE GENOMIC DNA]</scope>
    <source>
        <strain evidence="4 5">Koide BX008</strain>
    </source>
</reference>
<keyword evidence="5" id="KW-1185">Reference proteome</keyword>
<organism evidence="4 5">
    <name type="scientific">Amanita muscaria (strain Koide BX008)</name>
    <dbReference type="NCBI Taxonomy" id="946122"/>
    <lineage>
        <taxon>Eukaryota</taxon>
        <taxon>Fungi</taxon>
        <taxon>Dikarya</taxon>
        <taxon>Basidiomycota</taxon>
        <taxon>Agaricomycotina</taxon>
        <taxon>Agaricomycetes</taxon>
        <taxon>Agaricomycetidae</taxon>
        <taxon>Agaricales</taxon>
        <taxon>Pluteineae</taxon>
        <taxon>Amanitaceae</taxon>
        <taxon>Amanita</taxon>
    </lineage>
</organism>
<feature type="transmembrane region" description="Helical" evidence="2">
    <location>
        <begin position="277"/>
        <end position="297"/>
    </location>
</feature>
<feature type="region of interest" description="Disordered" evidence="1">
    <location>
        <begin position="193"/>
        <end position="267"/>
    </location>
</feature>
<keyword evidence="2" id="KW-0472">Membrane</keyword>